<feature type="transmembrane region" description="Helical" evidence="17">
    <location>
        <begin position="133"/>
        <end position="154"/>
    </location>
</feature>
<evidence type="ECO:0000256" key="17">
    <source>
        <dbReference type="HAMAP-Rule" id="MF_01006"/>
    </source>
</evidence>
<protein>
    <recommendedName>
        <fullName evidence="4 17">Undecaprenyl-diphosphatase</fullName>
        <ecNumber evidence="3 17">3.6.1.27</ecNumber>
    </recommendedName>
    <alternativeName>
        <fullName evidence="15 17">Bacitracin resistance protein</fullName>
    </alternativeName>
    <alternativeName>
        <fullName evidence="14 17">Undecaprenyl pyrophosphate phosphatase</fullName>
    </alternativeName>
</protein>
<keyword evidence="11 17" id="KW-0472">Membrane</keyword>
<dbReference type="NCBIfam" id="NF001390">
    <property type="entry name" value="PRK00281.1-4"/>
    <property type="match status" value="1"/>
</dbReference>
<accession>H3NL13</accession>
<dbReference type="eggNOG" id="COG1968">
    <property type="taxonomic scope" value="Bacteria"/>
</dbReference>
<dbReference type="AlphaFoldDB" id="H3NL13"/>
<keyword evidence="7 17" id="KW-0378">Hydrolase</keyword>
<dbReference type="PATRIC" id="fig|883114.3.peg.24"/>
<keyword evidence="6 17" id="KW-0812">Transmembrane</keyword>
<dbReference type="NCBIfam" id="TIGR00753">
    <property type="entry name" value="undec_PP_bacA"/>
    <property type="match status" value="1"/>
</dbReference>
<dbReference type="PANTHER" id="PTHR30622">
    <property type="entry name" value="UNDECAPRENYL-DIPHOSPHATASE"/>
    <property type="match status" value="1"/>
</dbReference>
<feature type="transmembrane region" description="Helical" evidence="17">
    <location>
        <begin position="46"/>
        <end position="63"/>
    </location>
</feature>
<evidence type="ECO:0000256" key="5">
    <source>
        <dbReference type="ARBA" id="ARBA00022475"/>
    </source>
</evidence>
<dbReference type="InterPro" id="IPR003824">
    <property type="entry name" value="UppP"/>
</dbReference>
<evidence type="ECO:0000256" key="11">
    <source>
        <dbReference type="ARBA" id="ARBA00023136"/>
    </source>
</evidence>
<feature type="transmembrane region" description="Helical" evidence="17">
    <location>
        <begin position="108"/>
        <end position="126"/>
    </location>
</feature>
<sequence>MLDIIKVIILSIIEGITEFLPVSSTGHMILANEFVNLEPKAFSDTFMVIIQLGAILAVIAIYFNRLSPFGKDKLDGGAYPQKVEQMSGWTKFVNKLYYWFNHNETVELWKKVIVAVIPAAVLGVLFDDKIEGLLFFPIPVAIALIFYGIVIIFLEERNKSKANYKFTDVMQLSYKTALLIGLFQVLAMWPGTSRSAATIIGGMILGLNRKTAADFSFFLAIPTMLGATLLKVVKAGAMTGAQWGLIALGFVLSFIVAYVVIKKFLAYIQKNDFKVFGYYRIVLGILVLLYFLVF</sequence>
<dbReference type="GeneID" id="96998051"/>
<dbReference type="RefSeq" id="WP_005396786.1">
    <property type="nucleotide sequence ID" value="NZ_JH601088.1"/>
</dbReference>
<evidence type="ECO:0000313" key="18">
    <source>
        <dbReference type="EMBL" id="EHR36269.1"/>
    </source>
</evidence>
<evidence type="ECO:0000256" key="15">
    <source>
        <dbReference type="ARBA" id="ARBA00032932"/>
    </source>
</evidence>
<name>H3NL13_9FIRM</name>
<keyword evidence="19" id="KW-1185">Reference proteome</keyword>
<dbReference type="GO" id="GO:0009252">
    <property type="term" value="P:peptidoglycan biosynthetic process"/>
    <property type="evidence" value="ECO:0007669"/>
    <property type="project" value="UniProtKB-KW"/>
</dbReference>
<evidence type="ECO:0000256" key="7">
    <source>
        <dbReference type="ARBA" id="ARBA00022801"/>
    </source>
</evidence>
<comment type="catalytic activity">
    <reaction evidence="16 17">
        <text>di-trans,octa-cis-undecaprenyl diphosphate + H2O = di-trans,octa-cis-undecaprenyl phosphate + phosphate + H(+)</text>
        <dbReference type="Rhea" id="RHEA:28094"/>
        <dbReference type="ChEBI" id="CHEBI:15377"/>
        <dbReference type="ChEBI" id="CHEBI:15378"/>
        <dbReference type="ChEBI" id="CHEBI:43474"/>
        <dbReference type="ChEBI" id="CHEBI:58405"/>
        <dbReference type="ChEBI" id="CHEBI:60392"/>
        <dbReference type="EC" id="3.6.1.27"/>
    </reaction>
</comment>
<evidence type="ECO:0000256" key="13">
    <source>
        <dbReference type="ARBA" id="ARBA00023316"/>
    </source>
</evidence>
<feature type="transmembrane region" description="Helical" evidence="17">
    <location>
        <begin position="212"/>
        <end position="230"/>
    </location>
</feature>
<feature type="transmembrane region" description="Helical" evidence="17">
    <location>
        <begin position="273"/>
        <end position="293"/>
    </location>
</feature>
<comment type="function">
    <text evidence="17">Catalyzes the dephosphorylation of undecaprenyl diphosphate (UPP). Confers resistance to bacitracin.</text>
</comment>
<dbReference type="EC" id="3.6.1.27" evidence="3 17"/>
<keyword evidence="8 17" id="KW-0133">Cell shape</keyword>
<dbReference type="GO" id="GO:0046677">
    <property type="term" value="P:response to antibiotic"/>
    <property type="evidence" value="ECO:0007669"/>
    <property type="project" value="UniProtKB-UniRule"/>
</dbReference>
<dbReference type="GO" id="GO:0050380">
    <property type="term" value="F:undecaprenyl-diphosphatase activity"/>
    <property type="evidence" value="ECO:0007669"/>
    <property type="project" value="UniProtKB-UniRule"/>
</dbReference>
<comment type="similarity">
    <text evidence="2 17">Belongs to the UppP family.</text>
</comment>
<dbReference type="HOGENOM" id="CLU_060296_2_0_9"/>
<reference evidence="18 19" key="1">
    <citation type="submission" date="2012-01" db="EMBL/GenBank/DDBJ databases">
        <title>The Genome Sequence of Helcococcus kunzii ATCC 51366.</title>
        <authorList>
            <consortium name="The Broad Institute Genome Sequencing Platform"/>
            <person name="Earl A."/>
            <person name="Ward D."/>
            <person name="Feldgarden M."/>
            <person name="Gevers D."/>
            <person name="Huys G."/>
            <person name="Young S.K."/>
            <person name="Zeng Q."/>
            <person name="Gargeya S."/>
            <person name="Fitzgerald M."/>
            <person name="Haas B."/>
            <person name="Abouelleil A."/>
            <person name="Alvarado L."/>
            <person name="Arachchi H.M."/>
            <person name="Berlin A."/>
            <person name="Chapman S.B."/>
            <person name="Gearin G."/>
            <person name="Goldberg J."/>
            <person name="Griggs A."/>
            <person name="Gujja S."/>
            <person name="Hansen M."/>
            <person name="Heiman D."/>
            <person name="Howarth C."/>
            <person name="Larimer J."/>
            <person name="Lui A."/>
            <person name="MacDonald P.J.P."/>
            <person name="McCowen C."/>
            <person name="Montmayeur A."/>
            <person name="Murphy C."/>
            <person name="Neiman D."/>
            <person name="Pearson M."/>
            <person name="Priest M."/>
            <person name="Roberts A."/>
            <person name="Saif S."/>
            <person name="Shea T."/>
            <person name="Sisk P."/>
            <person name="Stolte C."/>
            <person name="Sykes S."/>
            <person name="Wortman J."/>
            <person name="Nusbaum C."/>
            <person name="Birren B."/>
        </authorList>
    </citation>
    <scope>NUCLEOTIDE SEQUENCE [LARGE SCALE GENOMIC DNA]</scope>
    <source>
        <strain evidence="18 19">ATCC 51366</strain>
    </source>
</reference>
<evidence type="ECO:0000256" key="16">
    <source>
        <dbReference type="ARBA" id="ARBA00047594"/>
    </source>
</evidence>
<evidence type="ECO:0000256" key="2">
    <source>
        <dbReference type="ARBA" id="ARBA00010621"/>
    </source>
</evidence>
<dbReference type="Proteomes" id="UP000004191">
    <property type="component" value="Unassembled WGS sequence"/>
</dbReference>
<dbReference type="GO" id="GO:0005886">
    <property type="term" value="C:plasma membrane"/>
    <property type="evidence" value="ECO:0007669"/>
    <property type="project" value="UniProtKB-SubCell"/>
</dbReference>
<dbReference type="GO" id="GO:0008360">
    <property type="term" value="P:regulation of cell shape"/>
    <property type="evidence" value="ECO:0007669"/>
    <property type="project" value="UniProtKB-KW"/>
</dbReference>
<gene>
    <name evidence="17" type="primary">uppP</name>
    <name evidence="18" type="ORF">HMPREF9709_00024</name>
</gene>
<dbReference type="NCBIfam" id="NF001391">
    <property type="entry name" value="PRK00281.1-5"/>
    <property type="match status" value="1"/>
</dbReference>
<keyword evidence="9 17" id="KW-0573">Peptidoglycan synthesis</keyword>
<evidence type="ECO:0000256" key="14">
    <source>
        <dbReference type="ARBA" id="ARBA00032707"/>
    </source>
</evidence>
<dbReference type="PANTHER" id="PTHR30622:SF3">
    <property type="entry name" value="UNDECAPRENYL-DIPHOSPHATASE"/>
    <property type="match status" value="1"/>
</dbReference>
<comment type="subcellular location">
    <subcellularLocation>
        <location evidence="1 17">Cell membrane</location>
        <topology evidence="1 17">Multi-pass membrane protein</topology>
    </subcellularLocation>
</comment>
<comment type="caution">
    <text evidence="18">The sequence shown here is derived from an EMBL/GenBank/DDBJ whole genome shotgun (WGS) entry which is preliminary data.</text>
</comment>
<proteinExistence type="inferred from homology"/>
<dbReference type="STRING" id="883114.HMPREF9709_00024"/>
<keyword evidence="12 17" id="KW-0046">Antibiotic resistance</keyword>
<dbReference type="HAMAP" id="MF_01006">
    <property type="entry name" value="Undec_diphosphatase"/>
    <property type="match status" value="1"/>
</dbReference>
<dbReference type="OrthoDB" id="9808289at2"/>
<evidence type="ECO:0000256" key="10">
    <source>
        <dbReference type="ARBA" id="ARBA00022989"/>
    </source>
</evidence>
<organism evidence="18 19">
    <name type="scientific">Helcococcus kunzii ATCC 51366</name>
    <dbReference type="NCBI Taxonomy" id="883114"/>
    <lineage>
        <taxon>Bacteria</taxon>
        <taxon>Bacillati</taxon>
        <taxon>Bacillota</taxon>
        <taxon>Tissierellia</taxon>
        <taxon>Tissierellales</taxon>
        <taxon>Peptoniphilaceae</taxon>
        <taxon>Helcococcus</taxon>
    </lineage>
</organism>
<keyword evidence="5 17" id="KW-1003">Cell membrane</keyword>
<evidence type="ECO:0000256" key="9">
    <source>
        <dbReference type="ARBA" id="ARBA00022984"/>
    </source>
</evidence>
<evidence type="ECO:0000256" key="1">
    <source>
        <dbReference type="ARBA" id="ARBA00004651"/>
    </source>
</evidence>
<evidence type="ECO:0000313" key="19">
    <source>
        <dbReference type="Proteomes" id="UP000004191"/>
    </source>
</evidence>
<comment type="miscellaneous">
    <text evidence="17">Bacitracin is thought to be involved in the inhibition of peptidoglycan synthesis by sequestering undecaprenyl diphosphate, thereby reducing the pool of lipid carrier available.</text>
</comment>
<evidence type="ECO:0000256" key="3">
    <source>
        <dbReference type="ARBA" id="ARBA00012374"/>
    </source>
</evidence>
<keyword evidence="10 17" id="KW-1133">Transmembrane helix</keyword>
<evidence type="ECO:0000256" key="12">
    <source>
        <dbReference type="ARBA" id="ARBA00023251"/>
    </source>
</evidence>
<evidence type="ECO:0000256" key="8">
    <source>
        <dbReference type="ARBA" id="ARBA00022960"/>
    </source>
</evidence>
<dbReference type="GO" id="GO:0071555">
    <property type="term" value="P:cell wall organization"/>
    <property type="evidence" value="ECO:0007669"/>
    <property type="project" value="UniProtKB-KW"/>
</dbReference>
<evidence type="ECO:0000256" key="4">
    <source>
        <dbReference type="ARBA" id="ARBA00021581"/>
    </source>
</evidence>
<dbReference type="EMBL" id="AGEI01000002">
    <property type="protein sequence ID" value="EHR36269.1"/>
    <property type="molecule type" value="Genomic_DNA"/>
</dbReference>
<evidence type="ECO:0000256" key="6">
    <source>
        <dbReference type="ARBA" id="ARBA00022692"/>
    </source>
</evidence>
<keyword evidence="13 17" id="KW-0961">Cell wall biogenesis/degradation</keyword>
<dbReference type="Pfam" id="PF02673">
    <property type="entry name" value="BacA"/>
    <property type="match status" value="1"/>
</dbReference>
<feature type="transmembrane region" description="Helical" evidence="17">
    <location>
        <begin position="242"/>
        <end position="261"/>
    </location>
</feature>
<feature type="transmembrane region" description="Helical" evidence="17">
    <location>
        <begin position="174"/>
        <end position="191"/>
    </location>
</feature>